<dbReference type="EMBL" id="KN740213">
    <property type="protein sequence ID" value="KIH53869.1"/>
    <property type="molecule type" value="Genomic_DNA"/>
</dbReference>
<name>A0A0C2G4M3_9BILA</name>
<dbReference type="GO" id="GO:0005249">
    <property type="term" value="F:voltage-gated potassium channel activity"/>
    <property type="evidence" value="ECO:0007669"/>
    <property type="project" value="InterPro"/>
</dbReference>
<gene>
    <name evidence="2" type="ORF">ANCDUO_15990</name>
</gene>
<evidence type="ECO:0000256" key="1">
    <source>
        <dbReference type="SAM" id="Phobius"/>
    </source>
</evidence>
<accession>A0A0C2G4M3</accession>
<evidence type="ECO:0008006" key="4">
    <source>
        <dbReference type="Google" id="ProtNLM"/>
    </source>
</evidence>
<dbReference type="PANTHER" id="PTHR47735:SF14">
    <property type="entry name" value="POTASSIUM VOLTAGE-GATED CHANNEL SUBFAMILY KQT MEMBER 1"/>
    <property type="match status" value="1"/>
</dbReference>
<keyword evidence="1" id="KW-1133">Transmembrane helix</keyword>
<reference evidence="2 3" key="1">
    <citation type="submission" date="2013-12" db="EMBL/GenBank/DDBJ databases">
        <title>Draft genome of the parsitic nematode Ancylostoma duodenale.</title>
        <authorList>
            <person name="Mitreva M."/>
        </authorList>
    </citation>
    <scope>NUCLEOTIDE SEQUENCE [LARGE SCALE GENOMIC DNA]</scope>
    <source>
        <strain evidence="2 3">Zhejiang</strain>
    </source>
</reference>
<evidence type="ECO:0000313" key="3">
    <source>
        <dbReference type="Proteomes" id="UP000054047"/>
    </source>
</evidence>
<organism evidence="2 3">
    <name type="scientific">Ancylostoma duodenale</name>
    <dbReference type="NCBI Taxonomy" id="51022"/>
    <lineage>
        <taxon>Eukaryota</taxon>
        <taxon>Metazoa</taxon>
        <taxon>Ecdysozoa</taxon>
        <taxon>Nematoda</taxon>
        <taxon>Chromadorea</taxon>
        <taxon>Rhabditida</taxon>
        <taxon>Rhabditina</taxon>
        <taxon>Rhabditomorpha</taxon>
        <taxon>Strongyloidea</taxon>
        <taxon>Ancylostomatidae</taxon>
        <taxon>Ancylostomatinae</taxon>
        <taxon>Ancylostoma</taxon>
    </lineage>
</organism>
<keyword evidence="1" id="KW-0812">Transmembrane</keyword>
<dbReference type="AlphaFoldDB" id="A0A0C2G4M3"/>
<dbReference type="GO" id="GO:0008076">
    <property type="term" value="C:voltage-gated potassium channel complex"/>
    <property type="evidence" value="ECO:0007669"/>
    <property type="project" value="TreeGrafter"/>
</dbReference>
<dbReference type="InterPro" id="IPR003937">
    <property type="entry name" value="K_chnl_volt-dep_KCNQ"/>
</dbReference>
<sequence>MERMTDVRLALPDAKGAQGGQTDTAKQGVQLPGAAGRMAVLRVSLQEIFLVIFFAIEYCVRLWAAGCRSKYLGFWGRMRFAKKPISFIGHKTVITVYKVGQNYGTSAQPLSS</sequence>
<keyword evidence="3" id="KW-1185">Reference proteome</keyword>
<feature type="transmembrane region" description="Helical" evidence="1">
    <location>
        <begin position="48"/>
        <end position="67"/>
    </location>
</feature>
<keyword evidence="1" id="KW-0472">Membrane</keyword>
<evidence type="ECO:0000313" key="2">
    <source>
        <dbReference type="EMBL" id="KIH53869.1"/>
    </source>
</evidence>
<proteinExistence type="predicted"/>
<dbReference type="Proteomes" id="UP000054047">
    <property type="component" value="Unassembled WGS sequence"/>
</dbReference>
<dbReference type="PANTHER" id="PTHR47735">
    <property type="entry name" value="POTASSIUM VOLTAGE-GATED CHANNEL SUBFAMILY KQT MEMBER 4"/>
    <property type="match status" value="1"/>
</dbReference>
<protein>
    <recommendedName>
        <fullName evidence="4">Ion transport domain-containing protein</fullName>
    </recommendedName>
</protein>
<dbReference type="PRINTS" id="PR01459">
    <property type="entry name" value="KCNQCHANNEL"/>
</dbReference>
<dbReference type="OrthoDB" id="8879391at2759"/>